<gene>
    <name evidence="2" type="ORF">PsYK624_047030</name>
</gene>
<evidence type="ECO:0000313" key="2">
    <source>
        <dbReference type="EMBL" id="GJE88620.1"/>
    </source>
</evidence>
<feature type="region of interest" description="Disordered" evidence="1">
    <location>
        <begin position="1"/>
        <end position="45"/>
    </location>
</feature>
<organism evidence="2 3">
    <name type="scientific">Phanerochaete sordida</name>
    <dbReference type="NCBI Taxonomy" id="48140"/>
    <lineage>
        <taxon>Eukaryota</taxon>
        <taxon>Fungi</taxon>
        <taxon>Dikarya</taxon>
        <taxon>Basidiomycota</taxon>
        <taxon>Agaricomycotina</taxon>
        <taxon>Agaricomycetes</taxon>
        <taxon>Polyporales</taxon>
        <taxon>Phanerochaetaceae</taxon>
        <taxon>Phanerochaete</taxon>
    </lineage>
</organism>
<dbReference type="AlphaFoldDB" id="A0A9P3G6V5"/>
<dbReference type="OrthoDB" id="2098436at2759"/>
<accession>A0A9P3G6V5</accession>
<evidence type="ECO:0000256" key="1">
    <source>
        <dbReference type="SAM" id="MobiDB-lite"/>
    </source>
</evidence>
<comment type="caution">
    <text evidence="2">The sequence shown here is derived from an EMBL/GenBank/DDBJ whole genome shotgun (WGS) entry which is preliminary data.</text>
</comment>
<proteinExistence type="predicted"/>
<dbReference type="Pfam" id="PF13668">
    <property type="entry name" value="Ferritin_2"/>
    <property type="match status" value="1"/>
</dbReference>
<dbReference type="PANTHER" id="PTHR38705:SF1">
    <property type="entry name" value="PROTEIN RDS1"/>
    <property type="match status" value="1"/>
</dbReference>
<feature type="compositionally biased region" description="Low complexity" evidence="1">
    <location>
        <begin position="1"/>
        <end position="24"/>
    </location>
</feature>
<dbReference type="EMBL" id="BPQB01000010">
    <property type="protein sequence ID" value="GJE88620.1"/>
    <property type="molecule type" value="Genomic_DNA"/>
</dbReference>
<keyword evidence="3" id="KW-1185">Reference proteome</keyword>
<dbReference type="Proteomes" id="UP000703269">
    <property type="component" value="Unassembled WGS sequence"/>
</dbReference>
<protein>
    <submittedName>
        <fullName evidence="2">Ferritin-like domain-containing protein</fullName>
    </submittedName>
</protein>
<name>A0A9P3G6V5_9APHY</name>
<reference evidence="2 3" key="1">
    <citation type="submission" date="2021-08" db="EMBL/GenBank/DDBJ databases">
        <title>Draft Genome Sequence of Phanerochaete sordida strain YK-624.</title>
        <authorList>
            <person name="Mori T."/>
            <person name="Dohra H."/>
            <person name="Suzuki T."/>
            <person name="Kawagishi H."/>
            <person name="Hirai H."/>
        </authorList>
    </citation>
    <scope>NUCLEOTIDE SEQUENCE [LARGE SCALE GENOMIC DNA]</scope>
    <source>
        <strain evidence="2 3">YK-624</strain>
    </source>
</reference>
<dbReference type="InterPro" id="IPR039254">
    <property type="entry name" value="Rds1"/>
</dbReference>
<sequence length="364" mass="38531">MSTASVANATSSASSTTSSSTSSVAPPPTPAGGLGTSPTETPQYVPMSDYDVQSLNLALLQEYLELDLFHNGLARFSSQDFDAAGINADQQFLIEYMADQEVGHAELISNILGTNASKPCTYGYPFGNVRDFIDFSVKITTIGESGVLGFLSHLDSRAAASLLSESITVESRQEMVLRQMEGLFPMPQFFNPAITQSMQWTQISPWLLTCPAENIHVGWQNFPGLNITNAANASAISNDTMSAVSNNRSTPLSTPGQLIHLQWEAPGKAVGPNASYTTTSAAGTPAFAAWISQLNVTYTPLINVTNFTAFTQQPGGAVFPNGTTNLVNGTVFVVITDQNPVVTSFNGSLLDQHVVAGPAAYTAG</sequence>
<evidence type="ECO:0000313" key="3">
    <source>
        <dbReference type="Proteomes" id="UP000703269"/>
    </source>
</evidence>
<dbReference type="PANTHER" id="PTHR38705">
    <property type="entry name" value="PROTEIN RDS1"/>
    <property type="match status" value="1"/>
</dbReference>